<evidence type="ECO:0000256" key="1">
    <source>
        <dbReference type="ARBA" id="ARBA00004245"/>
    </source>
</evidence>
<dbReference type="PANTHER" id="PTHR47970">
    <property type="entry name" value="KINESIN-LIKE PROTEIN KIF11"/>
    <property type="match status" value="1"/>
</dbReference>
<evidence type="ECO:0000256" key="4">
    <source>
        <dbReference type="ARBA" id="ARBA00023212"/>
    </source>
</evidence>
<feature type="coiled-coil region" evidence="5">
    <location>
        <begin position="19"/>
        <end position="69"/>
    </location>
</feature>
<comment type="subcellular location">
    <subcellularLocation>
        <location evidence="1">Cytoplasm</location>
        <location evidence="1">Cytoskeleton</location>
    </subcellularLocation>
</comment>
<gene>
    <name evidence="6" type="ORF">GSCOC_T00012909001</name>
</gene>
<keyword evidence="2" id="KW-0963">Cytoplasm</keyword>
<evidence type="ECO:0000256" key="2">
    <source>
        <dbReference type="ARBA" id="ARBA00022490"/>
    </source>
</evidence>
<keyword evidence="7" id="KW-1185">Reference proteome</keyword>
<dbReference type="InParanoid" id="A0A068VNU6"/>
<dbReference type="EMBL" id="HG752130">
    <property type="protein sequence ID" value="CDP22259.1"/>
    <property type="molecule type" value="Genomic_DNA"/>
</dbReference>
<evidence type="ECO:0000313" key="6">
    <source>
        <dbReference type="EMBL" id="CDP22259.1"/>
    </source>
</evidence>
<dbReference type="InterPro" id="IPR047149">
    <property type="entry name" value="KIF11-like"/>
</dbReference>
<dbReference type="GO" id="GO:0005876">
    <property type="term" value="C:spindle microtubule"/>
    <property type="evidence" value="ECO:0007669"/>
    <property type="project" value="TreeGrafter"/>
</dbReference>
<dbReference type="GO" id="GO:0090307">
    <property type="term" value="P:mitotic spindle assembly"/>
    <property type="evidence" value="ECO:0007669"/>
    <property type="project" value="TreeGrafter"/>
</dbReference>
<keyword evidence="5" id="KW-0175">Coiled coil</keyword>
<keyword evidence="3" id="KW-0505">Motor protein</keyword>
<dbReference type="OrthoDB" id="1898716at2759"/>
<evidence type="ECO:0000256" key="5">
    <source>
        <dbReference type="SAM" id="Coils"/>
    </source>
</evidence>
<organism evidence="6 7">
    <name type="scientific">Coffea canephora</name>
    <name type="common">Robusta coffee</name>
    <dbReference type="NCBI Taxonomy" id="49390"/>
    <lineage>
        <taxon>Eukaryota</taxon>
        <taxon>Viridiplantae</taxon>
        <taxon>Streptophyta</taxon>
        <taxon>Embryophyta</taxon>
        <taxon>Tracheophyta</taxon>
        <taxon>Spermatophyta</taxon>
        <taxon>Magnoliopsida</taxon>
        <taxon>eudicotyledons</taxon>
        <taxon>Gunneridae</taxon>
        <taxon>Pentapetalae</taxon>
        <taxon>asterids</taxon>
        <taxon>lamiids</taxon>
        <taxon>Gentianales</taxon>
        <taxon>Rubiaceae</taxon>
        <taxon>Ixoroideae</taxon>
        <taxon>Gardenieae complex</taxon>
        <taxon>Bertiereae - Coffeeae clade</taxon>
        <taxon>Coffeeae</taxon>
        <taxon>Coffea</taxon>
    </lineage>
</organism>
<dbReference type="STRING" id="49390.A0A068VNU6"/>
<dbReference type="GO" id="GO:0051231">
    <property type="term" value="P:spindle elongation"/>
    <property type="evidence" value="ECO:0007669"/>
    <property type="project" value="TreeGrafter"/>
</dbReference>
<sequence length="159" mass="18903">MLVCLRFQINQKMMKSAMIKDLYSEIDRLKQEVYAAREKNRIYIPKDRYLQDEAEKKAMAEKIERMELDVESRDKQFVVLQELYKSQQLLTAELSDKLDKTEIKLIYFETEHALADLEERFRQANATIKEKEYLMANLLKSGEANVHHSLKLFTYSPKC</sequence>
<dbReference type="Proteomes" id="UP000295252">
    <property type="component" value="Unassembled WGS sequence"/>
</dbReference>
<keyword evidence="4" id="KW-0206">Cytoskeleton</keyword>
<reference evidence="7" key="1">
    <citation type="journal article" date="2014" name="Science">
        <title>The coffee genome provides insight into the convergent evolution of caffeine biosynthesis.</title>
        <authorList>
            <person name="Denoeud F."/>
            <person name="Carretero-Paulet L."/>
            <person name="Dereeper A."/>
            <person name="Droc G."/>
            <person name="Guyot R."/>
            <person name="Pietrella M."/>
            <person name="Zheng C."/>
            <person name="Alberti A."/>
            <person name="Anthony F."/>
            <person name="Aprea G."/>
            <person name="Aury J.M."/>
            <person name="Bento P."/>
            <person name="Bernard M."/>
            <person name="Bocs S."/>
            <person name="Campa C."/>
            <person name="Cenci A."/>
            <person name="Combes M.C."/>
            <person name="Crouzillat D."/>
            <person name="Da Silva C."/>
            <person name="Daddiego L."/>
            <person name="De Bellis F."/>
            <person name="Dussert S."/>
            <person name="Garsmeur O."/>
            <person name="Gayraud T."/>
            <person name="Guignon V."/>
            <person name="Jahn K."/>
            <person name="Jamilloux V."/>
            <person name="Joet T."/>
            <person name="Labadie K."/>
            <person name="Lan T."/>
            <person name="Leclercq J."/>
            <person name="Lepelley M."/>
            <person name="Leroy T."/>
            <person name="Li L.T."/>
            <person name="Librado P."/>
            <person name="Lopez L."/>
            <person name="Munoz A."/>
            <person name="Noel B."/>
            <person name="Pallavicini A."/>
            <person name="Perrotta G."/>
            <person name="Poncet V."/>
            <person name="Pot D."/>
            <person name="Priyono X."/>
            <person name="Rigoreau M."/>
            <person name="Rouard M."/>
            <person name="Rozas J."/>
            <person name="Tranchant-Dubreuil C."/>
            <person name="VanBuren R."/>
            <person name="Zhang Q."/>
            <person name="Andrade A.C."/>
            <person name="Argout X."/>
            <person name="Bertrand B."/>
            <person name="de Kochko A."/>
            <person name="Graziosi G."/>
            <person name="Henry R.J."/>
            <person name="Jayarama X."/>
            <person name="Ming R."/>
            <person name="Nagai C."/>
            <person name="Rounsley S."/>
            <person name="Sankoff D."/>
            <person name="Giuliano G."/>
            <person name="Albert V.A."/>
            <person name="Wincker P."/>
            <person name="Lashermes P."/>
        </authorList>
    </citation>
    <scope>NUCLEOTIDE SEQUENCE [LARGE SCALE GENOMIC DNA]</scope>
    <source>
        <strain evidence="7">cv. DH200-94</strain>
    </source>
</reference>
<dbReference type="Gramene" id="CDP22259">
    <property type="protein sequence ID" value="CDP22259"/>
    <property type="gene ID" value="GSCOC_T00012909001"/>
</dbReference>
<accession>A0A068VNU6</accession>
<evidence type="ECO:0000313" key="7">
    <source>
        <dbReference type="Proteomes" id="UP000295252"/>
    </source>
</evidence>
<dbReference type="PhylomeDB" id="A0A068VNU6"/>
<dbReference type="GO" id="GO:0072686">
    <property type="term" value="C:mitotic spindle"/>
    <property type="evidence" value="ECO:0007669"/>
    <property type="project" value="TreeGrafter"/>
</dbReference>
<name>A0A068VNU6_COFCA</name>
<dbReference type="PANTHER" id="PTHR47970:SF9">
    <property type="entry name" value="KINESIN-LIKE PROTEIN KIN-5D"/>
    <property type="match status" value="1"/>
</dbReference>
<dbReference type="AlphaFoldDB" id="A0A068VNU6"/>
<protein>
    <submittedName>
        <fullName evidence="6">DH200=94 genomic scaffold, scaffold_13046</fullName>
    </submittedName>
</protein>
<proteinExistence type="predicted"/>
<dbReference type="OMA" id="IYFETEH"/>
<evidence type="ECO:0000256" key="3">
    <source>
        <dbReference type="ARBA" id="ARBA00023175"/>
    </source>
</evidence>
<dbReference type="GO" id="GO:0008574">
    <property type="term" value="F:plus-end-directed microtubule motor activity"/>
    <property type="evidence" value="ECO:0007669"/>
    <property type="project" value="TreeGrafter"/>
</dbReference>